<proteinExistence type="predicted"/>
<evidence type="ECO:0000313" key="3">
    <source>
        <dbReference type="RefSeq" id="XP_025423364.1"/>
    </source>
</evidence>
<sequence length="99" mass="11390">MHCPGYSDTAEHILFRCPNWDGLCEELCARLGRSIAAEDVPGILCELVFEDLPADCQERQVVLREGEETFRIFYKMTVEILTLKEQEERVRQAAEANSR</sequence>
<reference evidence="3" key="2">
    <citation type="submission" date="2025-04" db="UniProtKB">
        <authorList>
            <consortium name="RefSeq"/>
        </authorList>
    </citation>
    <scope>IDENTIFICATION</scope>
    <source>
        <tissue evidence="3">Whole body</tissue>
    </source>
</reference>
<evidence type="ECO:0000313" key="2">
    <source>
        <dbReference type="Proteomes" id="UP000694846"/>
    </source>
</evidence>
<dbReference type="EMBL" id="GGMS01007710">
    <property type="protein sequence ID" value="MBY76913.1"/>
    <property type="molecule type" value="Transcribed_RNA"/>
</dbReference>
<organism evidence="1">
    <name type="scientific">Sipha flava</name>
    <name type="common">yellow sugarcane aphid</name>
    <dbReference type="NCBI Taxonomy" id="143950"/>
    <lineage>
        <taxon>Eukaryota</taxon>
        <taxon>Metazoa</taxon>
        <taxon>Ecdysozoa</taxon>
        <taxon>Arthropoda</taxon>
        <taxon>Hexapoda</taxon>
        <taxon>Insecta</taxon>
        <taxon>Pterygota</taxon>
        <taxon>Neoptera</taxon>
        <taxon>Paraneoptera</taxon>
        <taxon>Hemiptera</taxon>
        <taxon>Sternorrhyncha</taxon>
        <taxon>Aphidomorpha</taxon>
        <taxon>Aphidoidea</taxon>
        <taxon>Aphididae</taxon>
        <taxon>Sipha</taxon>
    </lineage>
</organism>
<name>A0A2S2QGU2_9HEMI</name>
<dbReference type="OrthoDB" id="6627154at2759"/>
<dbReference type="RefSeq" id="XP_025423364.1">
    <property type="nucleotide sequence ID" value="XM_025567579.1"/>
</dbReference>
<dbReference type="Proteomes" id="UP000694846">
    <property type="component" value="Unplaced"/>
</dbReference>
<keyword evidence="2" id="KW-1185">Reference proteome</keyword>
<gene>
    <name evidence="3" type="primary">LOC112692794</name>
    <name evidence="1" type="ORF">g.9099</name>
</gene>
<reference evidence="1" key="1">
    <citation type="submission" date="2018-04" db="EMBL/GenBank/DDBJ databases">
        <title>Transcriptome assembly of Sipha flava.</title>
        <authorList>
            <person name="Scully E.D."/>
            <person name="Geib S.M."/>
            <person name="Palmer N.A."/>
            <person name="Koch K."/>
            <person name="Bradshaw J."/>
            <person name="Heng-Moss T."/>
            <person name="Sarath G."/>
        </authorList>
    </citation>
    <scope>NUCLEOTIDE SEQUENCE</scope>
</reference>
<dbReference type="AlphaFoldDB" id="A0A2S2QGU2"/>
<dbReference type="GeneID" id="112692794"/>
<protein>
    <submittedName>
        <fullName evidence="3">Uncharacterized protein LOC112692794</fullName>
    </submittedName>
</protein>
<accession>A0A2S2QGU2</accession>
<evidence type="ECO:0000313" key="1">
    <source>
        <dbReference type="EMBL" id="MBY76913.1"/>
    </source>
</evidence>